<dbReference type="AlphaFoldDB" id="A0A3N7HVL6"/>
<reference evidence="2 3" key="2">
    <citation type="submission" date="2018-12" db="EMBL/GenBank/DDBJ databases">
        <title>Rhizobacter gummiphilus sp. nov., a rubber-degrading bacterium isolated from the soil of a botanical garden in Japan.</title>
        <authorList>
            <person name="Shunsuke S.S."/>
        </authorList>
    </citation>
    <scope>NUCLEOTIDE SEQUENCE [LARGE SCALE GENOMIC DNA]</scope>
    <source>
        <strain evidence="2 3">S-16</strain>
    </source>
</reference>
<dbReference type="SUPFAM" id="SSF53448">
    <property type="entry name" value="Nucleotide-diphospho-sugar transferases"/>
    <property type="match status" value="1"/>
</dbReference>
<comment type="caution">
    <text evidence="2">The sequence shown here is derived from an EMBL/GenBank/DDBJ whole genome shotgun (WGS) entry which is preliminary data.</text>
</comment>
<dbReference type="PANTHER" id="PTHR43179:SF7">
    <property type="entry name" value="RHAMNOSYLTRANSFERASE WBBL"/>
    <property type="match status" value="1"/>
</dbReference>
<dbReference type="Pfam" id="PF00535">
    <property type="entry name" value="Glycos_transf_2"/>
    <property type="match status" value="1"/>
</dbReference>
<evidence type="ECO:0000259" key="1">
    <source>
        <dbReference type="Pfam" id="PF00535"/>
    </source>
</evidence>
<dbReference type="Proteomes" id="UP000267464">
    <property type="component" value="Unassembled WGS sequence"/>
</dbReference>
<dbReference type="InterPro" id="IPR029044">
    <property type="entry name" value="Nucleotide-diphossugar_trans"/>
</dbReference>
<dbReference type="OrthoDB" id="9771846at2"/>
<reference evidence="2 3" key="1">
    <citation type="submission" date="2018-08" db="EMBL/GenBank/DDBJ databases">
        <authorList>
            <person name="Khan S.A."/>
            <person name="Jeon C.O."/>
            <person name="Chun B.H."/>
            <person name="Jeong S.E."/>
        </authorList>
    </citation>
    <scope>NUCLEOTIDE SEQUENCE [LARGE SCALE GENOMIC DNA]</scope>
    <source>
        <strain evidence="2 3">S-16</strain>
    </source>
</reference>
<feature type="domain" description="Glycosyltransferase 2-like" evidence="1">
    <location>
        <begin position="13"/>
        <end position="131"/>
    </location>
</feature>
<proteinExistence type="predicted"/>
<dbReference type="InterPro" id="IPR001173">
    <property type="entry name" value="Glyco_trans_2-like"/>
</dbReference>
<protein>
    <submittedName>
        <fullName evidence="2">Glycosyltransferase family 2 protein</fullName>
    </submittedName>
</protein>
<keyword evidence="3" id="KW-1185">Reference proteome</keyword>
<organism evidence="2 3">
    <name type="scientific">Piscinibacter terrae</name>
    <dbReference type="NCBI Taxonomy" id="2496871"/>
    <lineage>
        <taxon>Bacteria</taxon>
        <taxon>Pseudomonadati</taxon>
        <taxon>Pseudomonadota</taxon>
        <taxon>Betaproteobacteria</taxon>
        <taxon>Burkholderiales</taxon>
        <taxon>Sphaerotilaceae</taxon>
        <taxon>Piscinibacter</taxon>
    </lineage>
</organism>
<evidence type="ECO:0000313" key="2">
    <source>
        <dbReference type="EMBL" id="RQP26347.1"/>
    </source>
</evidence>
<dbReference type="EMBL" id="QUSW01000001">
    <property type="protein sequence ID" value="RQP26347.1"/>
    <property type="molecule type" value="Genomic_DNA"/>
</dbReference>
<accession>A0A3N7HVL6</accession>
<dbReference type="RefSeq" id="WP_124539026.1">
    <property type="nucleotide sequence ID" value="NZ_QUSW01000001.1"/>
</dbReference>
<name>A0A3N7HVL6_9BURK</name>
<dbReference type="GO" id="GO:0016740">
    <property type="term" value="F:transferase activity"/>
    <property type="evidence" value="ECO:0007669"/>
    <property type="project" value="UniProtKB-KW"/>
</dbReference>
<keyword evidence="2" id="KW-0808">Transferase</keyword>
<dbReference type="CDD" id="cd04186">
    <property type="entry name" value="GT_2_like_c"/>
    <property type="match status" value="1"/>
</dbReference>
<dbReference type="PANTHER" id="PTHR43179">
    <property type="entry name" value="RHAMNOSYLTRANSFERASE WBBL"/>
    <property type="match status" value="1"/>
</dbReference>
<sequence length="322" mass="36310">MIQLASPGPVDVSVIVVNYNTAHLLHEMRDALMRSARGLAIELIIIDNASRDDSAEVLRRDFADATLIFNNKNVGFGRANNQGLAHARGRHILLLNTDAFVAEDTLRKTVKYMDEHPDCGVLGVRLEGRDGVLQPCCRYFPTPWNVFLKRTGWHSIFRGTRLVDDMGWDHASIRECDWVIGCYFLIRREVVQKVGLFDDRFFLYSEEVDLCWSTKAAGWKVVFFPETTVVHLGGESAKSDAQLTAGRQISALQVESELLFFRKRFGLGGALAALFLSTIADVLDVLKSSIRRRWPRVAEARKHLGLYWTSVGQTRLGSRATR</sequence>
<evidence type="ECO:0000313" key="3">
    <source>
        <dbReference type="Proteomes" id="UP000267464"/>
    </source>
</evidence>
<gene>
    <name evidence="2" type="ORF">DZC73_04800</name>
</gene>
<dbReference type="Gene3D" id="3.90.550.10">
    <property type="entry name" value="Spore Coat Polysaccharide Biosynthesis Protein SpsA, Chain A"/>
    <property type="match status" value="1"/>
</dbReference>